<protein>
    <submittedName>
        <fullName evidence="6">DNA-binding protein HU-beta</fullName>
    </submittedName>
</protein>
<dbReference type="EMBL" id="CP020373">
    <property type="protein sequence ID" value="AZQ09930.1"/>
    <property type="molecule type" value="Genomic_DNA"/>
</dbReference>
<evidence type="ECO:0000256" key="1">
    <source>
        <dbReference type="ARBA" id="ARBA00003819"/>
    </source>
</evidence>
<keyword evidence="7" id="KW-1185">Reference proteome</keyword>
<dbReference type="Gene3D" id="4.10.520.10">
    <property type="entry name" value="IHF-like DNA-binding proteins"/>
    <property type="match status" value="1"/>
</dbReference>
<comment type="function">
    <text evidence="1">Histone-like DNA-binding protein which is capable of wrapping DNA to stabilize it, and thus to prevent its denaturation under extreme environmental conditions.</text>
</comment>
<reference evidence="7" key="1">
    <citation type="submission" date="2017-03" db="EMBL/GenBank/DDBJ databases">
        <title>Full genome sequence of a non-lethal Shewanella isolate that potentiates virulence of Vibio parahaemolyticus causing acute hepatopancreatic necrosis disease (AHPND) in shrimp.</title>
        <authorList>
            <person name="Prachumwat A."/>
            <person name="Sritunyalucksana K."/>
        </authorList>
    </citation>
    <scope>NUCLEOTIDE SEQUENCE [LARGE SCALE GENOMIC DNA]</scope>
    <source>
        <strain evidence="7">TH2012</strain>
    </source>
</reference>
<dbReference type="SUPFAM" id="SSF47729">
    <property type="entry name" value="IHF-like DNA-binding proteins"/>
    <property type="match status" value="1"/>
</dbReference>
<comment type="similarity">
    <text evidence="2 5">Belongs to the bacterial histone-like protein family.</text>
</comment>
<organism evidence="6 7">
    <name type="scientific">Shewanella khirikhana</name>
    <dbReference type="NCBI Taxonomy" id="1965282"/>
    <lineage>
        <taxon>Bacteria</taxon>
        <taxon>Pseudomonadati</taxon>
        <taxon>Pseudomonadota</taxon>
        <taxon>Gammaproteobacteria</taxon>
        <taxon>Alteromonadales</taxon>
        <taxon>Shewanellaceae</taxon>
        <taxon>Shewanella</taxon>
    </lineage>
</organism>
<dbReference type="InterPro" id="IPR010992">
    <property type="entry name" value="IHF-like_DNA-bd_dom_sf"/>
</dbReference>
<dbReference type="GO" id="GO:0003677">
    <property type="term" value="F:DNA binding"/>
    <property type="evidence" value="ECO:0007669"/>
    <property type="project" value="UniProtKB-KW"/>
</dbReference>
<dbReference type="PRINTS" id="PR01727">
    <property type="entry name" value="DNABINDINGHU"/>
</dbReference>
<sequence>MRRKNYIQGDDMNKSELIEKIASGADISKAAAGRALDSFIAAVTEGLKDGGKISLVGFGTFEVRERAERTGRNPQSGKEIKIPAAKIPAFKAGKALKDAVN</sequence>
<dbReference type="Pfam" id="PF00216">
    <property type="entry name" value="Bac_DNA_binding"/>
    <property type="match status" value="1"/>
</dbReference>
<evidence type="ECO:0000256" key="2">
    <source>
        <dbReference type="ARBA" id="ARBA00010529"/>
    </source>
</evidence>
<evidence type="ECO:0000256" key="5">
    <source>
        <dbReference type="RuleBase" id="RU003939"/>
    </source>
</evidence>
<evidence type="ECO:0000313" key="7">
    <source>
        <dbReference type="Proteomes" id="UP000278437"/>
    </source>
</evidence>
<dbReference type="PANTHER" id="PTHR33175:SF3">
    <property type="entry name" value="DNA-BINDING PROTEIN HU-BETA"/>
    <property type="match status" value="1"/>
</dbReference>
<gene>
    <name evidence="6" type="primary">hupB_2</name>
    <name evidence="6" type="ORF">STH12_00794</name>
</gene>
<dbReference type="Proteomes" id="UP000278437">
    <property type="component" value="Chromosome"/>
</dbReference>
<evidence type="ECO:0000313" key="6">
    <source>
        <dbReference type="EMBL" id="AZQ09930.1"/>
    </source>
</evidence>
<evidence type="ECO:0000256" key="4">
    <source>
        <dbReference type="ARBA" id="ARBA00023125"/>
    </source>
</evidence>
<dbReference type="CDD" id="cd13831">
    <property type="entry name" value="HU"/>
    <property type="match status" value="1"/>
</dbReference>
<evidence type="ECO:0000256" key="3">
    <source>
        <dbReference type="ARBA" id="ARBA00023067"/>
    </source>
</evidence>
<accession>A0ABN5TUR8</accession>
<dbReference type="PANTHER" id="PTHR33175">
    <property type="entry name" value="DNA-BINDING PROTEIN HU"/>
    <property type="match status" value="1"/>
</dbReference>
<name>A0ABN5TUR8_9GAMM</name>
<keyword evidence="4 6" id="KW-0238">DNA-binding</keyword>
<dbReference type="InterPro" id="IPR000119">
    <property type="entry name" value="Hist_DNA-bd"/>
</dbReference>
<keyword evidence="3" id="KW-0226">DNA condensation</keyword>
<proteinExistence type="inferred from homology"/>
<dbReference type="SMART" id="SM00411">
    <property type="entry name" value="BHL"/>
    <property type="match status" value="1"/>
</dbReference>